<dbReference type="RefSeq" id="WP_137342634.1">
    <property type="nucleotide sequence ID" value="NZ_SZVO01000012.1"/>
</dbReference>
<dbReference type="EMBL" id="SZVO01000012">
    <property type="protein sequence ID" value="TKT89497.1"/>
    <property type="molecule type" value="Genomic_DNA"/>
</dbReference>
<name>A0A4U6D065_9BACT</name>
<evidence type="ECO:0000313" key="2">
    <source>
        <dbReference type="Proteomes" id="UP000304900"/>
    </source>
</evidence>
<organism evidence="1 2">
    <name type="scientific">Dyadobacter frigoris</name>
    <dbReference type="NCBI Taxonomy" id="2576211"/>
    <lineage>
        <taxon>Bacteria</taxon>
        <taxon>Pseudomonadati</taxon>
        <taxon>Bacteroidota</taxon>
        <taxon>Cytophagia</taxon>
        <taxon>Cytophagales</taxon>
        <taxon>Spirosomataceae</taxon>
        <taxon>Dyadobacter</taxon>
    </lineage>
</organism>
<reference evidence="1 2" key="1">
    <citation type="submission" date="2019-05" db="EMBL/GenBank/DDBJ databases">
        <title>Dyadobacter AR-3-8 sp. nov., isolated from arctic soil.</title>
        <authorList>
            <person name="Chaudhary D.K."/>
        </authorList>
    </citation>
    <scope>NUCLEOTIDE SEQUENCE [LARGE SCALE GENOMIC DNA]</scope>
    <source>
        <strain evidence="1 2">AR-3-8</strain>
    </source>
</reference>
<accession>A0A4U6D065</accession>
<proteinExistence type="predicted"/>
<comment type="caution">
    <text evidence="1">The sequence shown here is derived from an EMBL/GenBank/DDBJ whole genome shotgun (WGS) entry which is preliminary data.</text>
</comment>
<evidence type="ECO:0000313" key="1">
    <source>
        <dbReference type="EMBL" id="TKT89497.1"/>
    </source>
</evidence>
<protein>
    <submittedName>
        <fullName evidence="1">Uncharacterized protein</fullName>
    </submittedName>
</protein>
<sequence length="121" mass="13724">MERINKITVKPLPIERPSPILVSVSKSGGFRLTKGLYELMGSPEYVEFVFNKGELFIMQSSEETGFKITVNLKSMNFTFSCRPACKRFFNLQPQKAIVFTEPVVQDIDGLMTPLYQIKLPG</sequence>
<dbReference type="Proteomes" id="UP000304900">
    <property type="component" value="Unassembled WGS sequence"/>
</dbReference>
<keyword evidence="2" id="KW-1185">Reference proteome</keyword>
<dbReference type="AlphaFoldDB" id="A0A4U6D065"/>
<gene>
    <name evidence="1" type="ORF">FDK13_24450</name>
</gene>